<dbReference type="InterPro" id="IPR041489">
    <property type="entry name" value="PDZ_6"/>
</dbReference>
<keyword evidence="2 5" id="KW-0645">Protease</keyword>
<dbReference type="Gene3D" id="3.30.750.44">
    <property type="match status" value="1"/>
</dbReference>
<evidence type="ECO:0000256" key="5">
    <source>
        <dbReference type="RuleBase" id="RU004404"/>
    </source>
</evidence>
<dbReference type="Gene3D" id="3.90.226.10">
    <property type="entry name" value="2-enoyl-CoA Hydratase, Chain A, domain 1"/>
    <property type="match status" value="1"/>
</dbReference>
<dbReference type="GO" id="GO:0030288">
    <property type="term" value="C:outer membrane-bounded periplasmic space"/>
    <property type="evidence" value="ECO:0007669"/>
    <property type="project" value="TreeGrafter"/>
</dbReference>
<dbReference type="GO" id="GO:0008236">
    <property type="term" value="F:serine-type peptidase activity"/>
    <property type="evidence" value="ECO:0007669"/>
    <property type="project" value="UniProtKB-KW"/>
</dbReference>
<proteinExistence type="inferred from homology"/>
<keyword evidence="3 5" id="KW-0378">Hydrolase</keyword>
<evidence type="ECO:0000256" key="3">
    <source>
        <dbReference type="ARBA" id="ARBA00022801"/>
    </source>
</evidence>
<dbReference type="STRING" id="286727.SAMN02982917_5209"/>
<dbReference type="SUPFAM" id="SSF50156">
    <property type="entry name" value="PDZ domain-like"/>
    <property type="match status" value="1"/>
</dbReference>
<dbReference type="AlphaFoldDB" id="A0A1X7H9E6"/>
<dbReference type="PANTHER" id="PTHR32060:SF30">
    <property type="entry name" value="CARBOXY-TERMINAL PROCESSING PROTEASE CTPA"/>
    <property type="match status" value="1"/>
</dbReference>
<dbReference type="InterPro" id="IPR005151">
    <property type="entry name" value="Tail-specific_protease"/>
</dbReference>
<dbReference type="SUPFAM" id="SSF52096">
    <property type="entry name" value="ClpP/crotonase"/>
    <property type="match status" value="1"/>
</dbReference>
<dbReference type="CDD" id="cd06782">
    <property type="entry name" value="cpPDZ_CPP-like"/>
    <property type="match status" value="1"/>
</dbReference>
<dbReference type="GO" id="GO:0004175">
    <property type="term" value="F:endopeptidase activity"/>
    <property type="evidence" value="ECO:0007669"/>
    <property type="project" value="TreeGrafter"/>
</dbReference>
<protein>
    <submittedName>
        <fullName evidence="7">Carboxyl-terminal processing protease</fullName>
    </submittedName>
</protein>
<dbReference type="Pfam" id="PF03572">
    <property type="entry name" value="Peptidase_S41"/>
    <property type="match status" value="1"/>
</dbReference>
<dbReference type="SMART" id="SM00228">
    <property type="entry name" value="PDZ"/>
    <property type="match status" value="1"/>
</dbReference>
<dbReference type="PANTHER" id="PTHR32060">
    <property type="entry name" value="TAIL-SPECIFIC PROTEASE"/>
    <property type="match status" value="1"/>
</dbReference>
<dbReference type="PROSITE" id="PS50106">
    <property type="entry name" value="PDZ"/>
    <property type="match status" value="1"/>
</dbReference>
<comment type="similarity">
    <text evidence="1 5">Belongs to the peptidase S41A family.</text>
</comment>
<dbReference type="CDD" id="cd07560">
    <property type="entry name" value="Peptidase_S41_CPP"/>
    <property type="match status" value="1"/>
</dbReference>
<keyword evidence="4 5" id="KW-0720">Serine protease</keyword>
<dbReference type="NCBIfam" id="TIGR00225">
    <property type="entry name" value="prc"/>
    <property type="match status" value="1"/>
</dbReference>
<evidence type="ECO:0000259" key="6">
    <source>
        <dbReference type="PROSITE" id="PS50106"/>
    </source>
</evidence>
<sequence length="555" mass="59350">MAQFDHNLCDHGVCDPNAPLRVLPFRIPAMSNMARRLGRSLRHLAFQLPTAALFATTAFAGPPQVAIASPPPPVTEQVFSVGFGKIAEVYLDPVSFDRLGMDGLKGLSTIDPSVTVEQTGNTVRLYVSGALAAEYGAAADRDAAGWAVLTTRVIDRARSHSPILAKATPERLYQVVFDGVTADLDGYSRYTGVQRASNERAQREGYGGVGISLDSAANGRVTVNDVMPHSPAERAGIVGGDLLLAIDGDLTTRMTAADMRERLRGPTGTLLTLTVARDGAAPRRLPLRRERVVPNTVTYSLSGDVGIVKLDRFNATTASSLRSAVTSIRQAAGPTLQGMVLDLRGNPGGLLDQAVAVADLFIRRGRIISTEGRNPESRQRFDANPDDLLDGLPLVVLVDGRSASSAEVVASALQDSGRAVVVGASSYGKGSVQTVNRLPNDGELFLTWSRIYTPAGYTLHRQGVQPTVCTSRAGQADPEALLSDLREGRLRPAQIASWRSKAADDEHALNALREACPWKEHEPELDLKVAMRLLAEPALYQRAVASAVVNTVAER</sequence>
<evidence type="ECO:0000256" key="4">
    <source>
        <dbReference type="ARBA" id="ARBA00022825"/>
    </source>
</evidence>
<dbReference type="InterPro" id="IPR029045">
    <property type="entry name" value="ClpP/crotonase-like_dom_sf"/>
</dbReference>
<reference evidence="7 8" key="1">
    <citation type="submission" date="2017-04" db="EMBL/GenBank/DDBJ databases">
        <authorList>
            <person name="Afonso C.L."/>
            <person name="Miller P.J."/>
            <person name="Scott M.A."/>
            <person name="Spackman E."/>
            <person name="Goraichik I."/>
            <person name="Dimitrov K.M."/>
            <person name="Suarez D.L."/>
            <person name="Swayne D.E."/>
        </authorList>
    </citation>
    <scope>NUCLEOTIDE SEQUENCE [LARGE SCALE GENOMIC DNA]</scope>
    <source>
        <strain evidence="7 8">A2P</strain>
    </source>
</reference>
<feature type="domain" description="PDZ" evidence="6">
    <location>
        <begin position="198"/>
        <end position="278"/>
    </location>
</feature>
<dbReference type="Proteomes" id="UP000192936">
    <property type="component" value="Unassembled WGS sequence"/>
</dbReference>
<dbReference type="Gene3D" id="2.30.42.10">
    <property type="match status" value="1"/>
</dbReference>
<evidence type="ECO:0000313" key="8">
    <source>
        <dbReference type="Proteomes" id="UP000192936"/>
    </source>
</evidence>
<dbReference type="GO" id="GO:0006508">
    <property type="term" value="P:proteolysis"/>
    <property type="evidence" value="ECO:0007669"/>
    <property type="project" value="UniProtKB-KW"/>
</dbReference>
<evidence type="ECO:0000256" key="2">
    <source>
        <dbReference type="ARBA" id="ARBA00022670"/>
    </source>
</evidence>
<dbReference type="GO" id="GO:0007165">
    <property type="term" value="P:signal transduction"/>
    <property type="evidence" value="ECO:0007669"/>
    <property type="project" value="TreeGrafter"/>
</dbReference>
<gene>
    <name evidence="7" type="ORF">SAMN02982917_5209</name>
</gene>
<organism evidence="7 8">
    <name type="scientific">Azospirillum oryzae</name>
    <dbReference type="NCBI Taxonomy" id="286727"/>
    <lineage>
        <taxon>Bacteria</taxon>
        <taxon>Pseudomonadati</taxon>
        <taxon>Pseudomonadota</taxon>
        <taxon>Alphaproteobacteria</taxon>
        <taxon>Rhodospirillales</taxon>
        <taxon>Azospirillaceae</taxon>
        <taxon>Azospirillum</taxon>
    </lineage>
</organism>
<dbReference type="InterPro" id="IPR001478">
    <property type="entry name" value="PDZ"/>
</dbReference>
<dbReference type="InterPro" id="IPR036034">
    <property type="entry name" value="PDZ_sf"/>
</dbReference>
<dbReference type="Pfam" id="PF17820">
    <property type="entry name" value="PDZ_6"/>
    <property type="match status" value="1"/>
</dbReference>
<dbReference type="EMBL" id="FXAK01000007">
    <property type="protein sequence ID" value="SMF81493.1"/>
    <property type="molecule type" value="Genomic_DNA"/>
</dbReference>
<evidence type="ECO:0000313" key="7">
    <source>
        <dbReference type="EMBL" id="SMF81493.1"/>
    </source>
</evidence>
<accession>A0A1X7H9E6</accession>
<evidence type="ECO:0000256" key="1">
    <source>
        <dbReference type="ARBA" id="ARBA00009179"/>
    </source>
</evidence>
<dbReference type="InterPro" id="IPR004447">
    <property type="entry name" value="Peptidase_S41A"/>
</dbReference>
<name>A0A1X7H9E6_9PROT</name>
<dbReference type="SMART" id="SM00245">
    <property type="entry name" value="TSPc"/>
    <property type="match status" value="1"/>
</dbReference>